<sequence>KRHLRKKAKGAFPVALKNFAATLQFYSTKAYEYVRKTFLNILPHPQTIRRWYASIDCKPGITTEALKTIQAKIHEAASDSKTLNFSLTIDDMSIRQYTELVNDQYYGYVDYEINYKINSENNDNLLEATSVCVFLLVCINGNWKIPVAYYVIRSLSGKERANLIKIVLGSLHEIGAVVVNITMDGCASNISTMNYLGANISAENLISYFMHPISKEKVYLMLDACHMIKLIRNTYDTKRNIHDSSENKIEWRYIVNLIELQEREGLHTAVKINRRHLNWQREKMNVQLAVQIFSNSVANAIDFCRIDLKLQQFDNSTATSLFIRNMNNIFDLLNSRNLLCKNESQQPISLSNIDRIKENITKYIEYINDLYIDDKKMVLSERKIGFLGMLTCLQNIKDIAETLIATKKQNFLLTYNVCCICKHLLIGTDCMSALQQRKCRGGLINASSDVIKLCNIAERIIRRYPHEHNKRHPIQRMIIIALRYVTSDIFDDVLHMLEQGPLQDHRTELIKLVLHTYIQLRLRYIFASKQHKIKRVRKKFTTLVNFKNQ</sequence>
<dbReference type="AlphaFoldDB" id="A0A151J4S4"/>
<protein>
    <submittedName>
        <fullName evidence="4">THAP domain-containing protein 9</fullName>
    </submittedName>
</protein>
<evidence type="ECO:0000259" key="1">
    <source>
        <dbReference type="Pfam" id="PF12017"/>
    </source>
</evidence>
<reference evidence="4 5" key="1">
    <citation type="submission" date="2015-09" db="EMBL/GenBank/DDBJ databases">
        <title>Trachymyrmex cornetzi WGS genome.</title>
        <authorList>
            <person name="Nygaard S."/>
            <person name="Hu H."/>
            <person name="Boomsma J."/>
            <person name="Zhang G."/>
        </authorList>
    </citation>
    <scope>NUCLEOTIDE SEQUENCE [LARGE SCALE GENOMIC DNA]</scope>
    <source>
        <strain evidence="4">Tcor2-1</strain>
        <tissue evidence="4">Whole body</tissue>
    </source>
</reference>
<evidence type="ECO:0000259" key="3">
    <source>
        <dbReference type="Pfam" id="PF21788"/>
    </source>
</evidence>
<organism evidence="4 5">
    <name type="scientific">Trachymyrmex cornetzi</name>
    <dbReference type="NCBI Taxonomy" id="471704"/>
    <lineage>
        <taxon>Eukaryota</taxon>
        <taxon>Metazoa</taxon>
        <taxon>Ecdysozoa</taxon>
        <taxon>Arthropoda</taxon>
        <taxon>Hexapoda</taxon>
        <taxon>Insecta</taxon>
        <taxon>Pterygota</taxon>
        <taxon>Neoptera</taxon>
        <taxon>Endopterygota</taxon>
        <taxon>Hymenoptera</taxon>
        <taxon>Apocrita</taxon>
        <taxon>Aculeata</taxon>
        <taxon>Formicoidea</taxon>
        <taxon>Formicidae</taxon>
        <taxon>Myrmicinae</taxon>
        <taxon>Trachymyrmex</taxon>
    </lineage>
</organism>
<feature type="non-terminal residue" evidence="4">
    <location>
        <position position="1"/>
    </location>
</feature>
<evidence type="ECO:0000313" key="5">
    <source>
        <dbReference type="Proteomes" id="UP000078492"/>
    </source>
</evidence>
<keyword evidence="5" id="KW-1185">Reference proteome</keyword>
<name>A0A151J4S4_9HYME</name>
<dbReference type="Pfam" id="PF21787">
    <property type="entry name" value="TNP-like_RNaseH_N"/>
    <property type="match status" value="1"/>
</dbReference>
<evidence type="ECO:0000259" key="2">
    <source>
        <dbReference type="Pfam" id="PF21787"/>
    </source>
</evidence>
<dbReference type="InterPro" id="IPR048366">
    <property type="entry name" value="TNP-like_GBD"/>
</dbReference>
<feature type="domain" description="Transposable element P transposase-like RNase H" evidence="2">
    <location>
        <begin position="57"/>
        <end position="197"/>
    </location>
</feature>
<dbReference type="Proteomes" id="UP000078492">
    <property type="component" value="Unassembled WGS sequence"/>
</dbReference>
<dbReference type="Pfam" id="PF12017">
    <property type="entry name" value="Tnp_P_element"/>
    <property type="match status" value="1"/>
</dbReference>
<dbReference type="InterPro" id="IPR048365">
    <property type="entry name" value="TNP-like_RNaseH_N"/>
</dbReference>
<feature type="domain" description="THAP9-like helix-turn-helix" evidence="1">
    <location>
        <begin position="5"/>
        <end position="51"/>
    </location>
</feature>
<dbReference type="InterPro" id="IPR021896">
    <property type="entry name" value="THAP9-like_HTH"/>
</dbReference>
<dbReference type="STRING" id="471704.A0A151J4S4"/>
<dbReference type="EMBL" id="KQ980094">
    <property type="protein sequence ID" value="KYN17779.1"/>
    <property type="molecule type" value="Genomic_DNA"/>
</dbReference>
<dbReference type="PANTHER" id="PTHR47577">
    <property type="entry name" value="THAP DOMAIN-CONTAINING PROTEIN 6"/>
    <property type="match status" value="1"/>
</dbReference>
<feature type="domain" description="Transposable element P transposase-like GTP-binding insertion" evidence="3">
    <location>
        <begin position="225"/>
        <end position="344"/>
    </location>
</feature>
<accession>A0A151J4S4</accession>
<evidence type="ECO:0000313" key="4">
    <source>
        <dbReference type="EMBL" id="KYN17779.1"/>
    </source>
</evidence>
<proteinExistence type="predicted"/>
<dbReference type="PANTHER" id="PTHR47577:SF2">
    <property type="entry name" value="THAP DOMAIN CONTAINING 9"/>
    <property type="match status" value="1"/>
</dbReference>
<gene>
    <name evidence="4" type="ORF">ALC57_09932</name>
</gene>
<dbReference type="Pfam" id="PF21788">
    <property type="entry name" value="TNP-like_GBD"/>
    <property type="match status" value="1"/>
</dbReference>